<evidence type="ECO:0000256" key="5">
    <source>
        <dbReference type="SAM" id="SignalP"/>
    </source>
</evidence>
<dbReference type="PROSITE" id="PS50104">
    <property type="entry name" value="TIR"/>
    <property type="match status" value="1"/>
</dbReference>
<dbReference type="PANTHER" id="PTHR24366">
    <property type="entry name" value="IG(IMMUNOGLOBULIN) AND LRR(LEUCINE RICH REPEAT) DOMAINS"/>
    <property type="match status" value="1"/>
</dbReference>
<evidence type="ECO:0000313" key="7">
    <source>
        <dbReference type="EMBL" id="KAI1710825.1"/>
    </source>
</evidence>
<keyword evidence="3" id="KW-0677">Repeat</keyword>
<dbReference type="EMBL" id="JAKKPZ010000024">
    <property type="protein sequence ID" value="KAI1710825.1"/>
    <property type="molecule type" value="Genomic_DNA"/>
</dbReference>
<dbReference type="InterPro" id="IPR001611">
    <property type="entry name" value="Leu-rich_rpt"/>
</dbReference>
<reference evidence="7" key="1">
    <citation type="submission" date="2022-01" db="EMBL/GenBank/DDBJ databases">
        <title>Genome Sequence Resource for Two Populations of Ditylenchus destructor, the Migratory Endoparasitic Phytonematode.</title>
        <authorList>
            <person name="Zhang H."/>
            <person name="Lin R."/>
            <person name="Xie B."/>
        </authorList>
    </citation>
    <scope>NUCLEOTIDE SEQUENCE</scope>
    <source>
        <strain evidence="7">BazhouSP</strain>
    </source>
</reference>
<dbReference type="Pfam" id="PF13676">
    <property type="entry name" value="TIR_2"/>
    <property type="match status" value="1"/>
</dbReference>
<dbReference type="FunFam" id="3.80.10.10:FF:001164">
    <property type="entry name" value="GH01279p"/>
    <property type="match status" value="1"/>
</dbReference>
<dbReference type="PRINTS" id="PR00019">
    <property type="entry name" value="LEURICHRPT"/>
</dbReference>
<keyword evidence="5" id="KW-0732">Signal</keyword>
<dbReference type="SMART" id="SM00369">
    <property type="entry name" value="LRR_TYP"/>
    <property type="match status" value="19"/>
</dbReference>
<dbReference type="InterPro" id="IPR032675">
    <property type="entry name" value="LRR_dom_sf"/>
</dbReference>
<evidence type="ECO:0000259" key="6">
    <source>
        <dbReference type="PROSITE" id="PS50104"/>
    </source>
</evidence>
<evidence type="ECO:0000313" key="8">
    <source>
        <dbReference type="Proteomes" id="UP001201812"/>
    </source>
</evidence>
<organism evidence="7 8">
    <name type="scientific">Ditylenchus destructor</name>
    <dbReference type="NCBI Taxonomy" id="166010"/>
    <lineage>
        <taxon>Eukaryota</taxon>
        <taxon>Metazoa</taxon>
        <taxon>Ecdysozoa</taxon>
        <taxon>Nematoda</taxon>
        <taxon>Chromadorea</taxon>
        <taxon>Rhabditida</taxon>
        <taxon>Tylenchina</taxon>
        <taxon>Tylenchomorpha</taxon>
        <taxon>Sphaerularioidea</taxon>
        <taxon>Anguinidae</taxon>
        <taxon>Anguininae</taxon>
        <taxon>Ditylenchus</taxon>
    </lineage>
</organism>
<sequence length="1238" mass="139872">MPHLLWMFLLLYFGRSEQRSAQTTHHNVFRYQCPSGCFCVPDVVDVELLIISCRWNRITQESFNDTFPKNATKSLAIQCHSEDPESGLQNTSNVFDGFEHLRELRISNCRLGKLTDSTFQGLPKLRALHLNQISDDSSPDLDSKTFQHLNALEKLSLTHSSFENIPRGVLCSLRFLQILNISSNKISNARLGVESIDCILDHLIILDLSHNKIRHISSNDFQPFPALRQLSLSYNGIRGLEIEAFKPIDLCQQLDLDHNHLREMVPLPDSLFHLSLAANQLPVVPSTVANLGRLLSLDLSNNHIDSSTPFSLLSTSIEVLDLSKNRLDSVPIRLFKESMETMLRLNLSGNEILEVEPYLFQNFTNLKELDLSNNKIKSLAYGIFHGLGELTDLRLNNNSIYHVDVEVFSELSRKLTSLSMSHNLLVELPMAVGRLTRVKHIVLSYNQITKAYKFVLNKLSHLNRLILSHNNLRHVESYVFADSSHLTDLELSHNGIDVISGDAFEKCPRLKHIDLSSNQLSKIHGSLKQVRSLRKIIVSGNNLETLEWSEFPAEVQEVYASDNRIQRIHSGGEEFGVKILDLNHNQLSSLTTDLLPNALEELNISHNLFSGQLTSANFTGKSNLRILDLRYNQLAVIPANLFESSQAISVNFPARLYLAGNPLTCDCHMGWLTKTVNSRSPSHTVEIVDISVAEYFLCAYAHTCEPNCICCQYGNCDCKSKCPAGCECFHDSQFRTNVVKCRANSTNHLGKAGQLLVKELPMHASHIYLNGLDLPMLKSHDFMGRTRLTDLHITQSNLTTIQPLAFNTLPKLKTLDLSGNRLQKINGDEAFKTQRIQTLNLEQNEISEIDIRLSEIMPELDTILLDHNSMETLPAYLNTKVAKEKLMKISLAGNPFRCDCSYTQRFQAQRWLAEKEPQEKVIDLTRVYCVENVTRSLLYNDTTVLSSYPPNLGDDLFSIPMLEFIQQENRSICVFDTEGIFGGSKIYNTFLVMAFIAFLFVTAVSILYLFVAAIKGAGDSRNRYRKANSLNFSSMETAHPSMHSPQLSPQPLIPCDVFLSYSKLDEGRVIDEIYRPLEQEHDLTVCLLHHDSRLYNGTYHTINDRLIRQMKACHTVILVLTKNFLDSEWRNVDINVAHKLYAKENRNLIVVLDGDVGTNDLDADLGRILRQRANARLTWGNFNFWQELIKNLPWRGSPLGSEGGASRATSDSRVYSDLQYGSIANGSCGVVPSESQIV</sequence>
<dbReference type="Gene3D" id="3.80.10.10">
    <property type="entry name" value="Ribonuclease Inhibitor"/>
    <property type="match status" value="8"/>
</dbReference>
<proteinExistence type="inferred from homology"/>
<keyword evidence="4" id="KW-0472">Membrane</keyword>
<feature type="domain" description="TIR" evidence="6">
    <location>
        <begin position="1053"/>
        <end position="1192"/>
    </location>
</feature>
<dbReference type="Pfam" id="PF13855">
    <property type="entry name" value="LRR_8"/>
    <property type="match status" value="4"/>
</dbReference>
<dbReference type="SUPFAM" id="SSF52058">
    <property type="entry name" value="L domain-like"/>
    <property type="match status" value="3"/>
</dbReference>
<protein>
    <submittedName>
        <fullName evidence="7">Leucine rich repeat domain-containing protein</fullName>
    </submittedName>
</protein>
<dbReference type="InterPro" id="IPR003591">
    <property type="entry name" value="Leu-rich_rpt_typical-subtyp"/>
</dbReference>
<comment type="caution">
    <text evidence="7">The sequence shown here is derived from an EMBL/GenBank/DDBJ whole genome shotgun (WGS) entry which is preliminary data.</text>
</comment>
<dbReference type="SMART" id="SM00255">
    <property type="entry name" value="TIR"/>
    <property type="match status" value="1"/>
</dbReference>
<dbReference type="InterPro" id="IPR035897">
    <property type="entry name" value="Toll_tir_struct_dom_sf"/>
</dbReference>
<keyword evidence="2" id="KW-0433">Leucine-rich repeat</keyword>
<dbReference type="Gene3D" id="3.40.50.10140">
    <property type="entry name" value="Toll/interleukin-1 receptor homology (TIR) domain"/>
    <property type="match status" value="1"/>
</dbReference>
<keyword evidence="4" id="KW-1133">Transmembrane helix</keyword>
<keyword evidence="4" id="KW-0812">Transmembrane</keyword>
<dbReference type="AlphaFoldDB" id="A0AAD4N1W3"/>
<comment type="similarity">
    <text evidence="1">Belongs to the Toll-like receptor family.</text>
</comment>
<dbReference type="PANTHER" id="PTHR24366:SF171">
    <property type="entry name" value="LEUCINE RICH REPEAT NEURONAL 4"/>
    <property type="match status" value="1"/>
</dbReference>
<feature type="chain" id="PRO_5041915634" evidence="5">
    <location>
        <begin position="17"/>
        <end position="1238"/>
    </location>
</feature>
<dbReference type="GO" id="GO:0007165">
    <property type="term" value="P:signal transduction"/>
    <property type="evidence" value="ECO:0007669"/>
    <property type="project" value="InterPro"/>
</dbReference>
<dbReference type="SUPFAM" id="SSF52200">
    <property type="entry name" value="Toll/Interleukin receptor TIR domain"/>
    <property type="match status" value="1"/>
</dbReference>
<keyword evidence="8" id="KW-1185">Reference proteome</keyword>
<accession>A0AAD4N1W3</accession>
<dbReference type="SMART" id="SM00365">
    <property type="entry name" value="LRR_SD22"/>
    <property type="match status" value="6"/>
</dbReference>
<dbReference type="PROSITE" id="PS51450">
    <property type="entry name" value="LRR"/>
    <property type="match status" value="7"/>
</dbReference>
<evidence type="ECO:0000256" key="4">
    <source>
        <dbReference type="SAM" id="Phobius"/>
    </source>
</evidence>
<evidence type="ECO:0000256" key="1">
    <source>
        <dbReference type="ARBA" id="ARBA00009634"/>
    </source>
</evidence>
<evidence type="ECO:0000256" key="2">
    <source>
        <dbReference type="ARBA" id="ARBA00022614"/>
    </source>
</evidence>
<feature type="signal peptide" evidence="5">
    <location>
        <begin position="1"/>
        <end position="16"/>
    </location>
</feature>
<gene>
    <name evidence="7" type="ORF">DdX_10526</name>
</gene>
<evidence type="ECO:0000256" key="3">
    <source>
        <dbReference type="ARBA" id="ARBA00022737"/>
    </source>
</evidence>
<dbReference type="InterPro" id="IPR000157">
    <property type="entry name" value="TIR_dom"/>
</dbReference>
<dbReference type="Pfam" id="PF13306">
    <property type="entry name" value="LRR_5"/>
    <property type="match status" value="1"/>
</dbReference>
<feature type="transmembrane region" description="Helical" evidence="4">
    <location>
        <begin position="990"/>
        <end position="1014"/>
    </location>
</feature>
<dbReference type="Proteomes" id="UP001201812">
    <property type="component" value="Unassembled WGS sequence"/>
</dbReference>
<name>A0AAD4N1W3_9BILA</name>
<dbReference type="InterPro" id="IPR026906">
    <property type="entry name" value="LRR_5"/>
</dbReference>